<feature type="domain" description="GAG-pre-integrase" evidence="2">
    <location>
        <begin position="422"/>
        <end position="472"/>
    </location>
</feature>
<evidence type="ECO:0000313" key="4">
    <source>
        <dbReference type="EMBL" id="KAF7833279.1"/>
    </source>
</evidence>
<proteinExistence type="predicted"/>
<gene>
    <name evidence="4" type="ORF">G2W53_015612</name>
</gene>
<feature type="region of interest" description="Disordered" evidence="1">
    <location>
        <begin position="1"/>
        <end position="36"/>
    </location>
</feature>
<evidence type="ECO:0008006" key="6">
    <source>
        <dbReference type="Google" id="ProtNLM"/>
    </source>
</evidence>
<dbReference type="EMBL" id="JAAIUW010000005">
    <property type="protein sequence ID" value="KAF7833279.1"/>
    <property type="molecule type" value="Genomic_DNA"/>
</dbReference>
<evidence type="ECO:0000259" key="2">
    <source>
        <dbReference type="Pfam" id="PF13976"/>
    </source>
</evidence>
<reference evidence="4" key="1">
    <citation type="submission" date="2020-09" db="EMBL/GenBank/DDBJ databases">
        <title>Genome-Enabled Discovery of Anthraquinone Biosynthesis in Senna tora.</title>
        <authorList>
            <person name="Kang S.-H."/>
            <person name="Pandey R.P."/>
            <person name="Lee C.-M."/>
            <person name="Sim J.-S."/>
            <person name="Jeong J.-T."/>
            <person name="Choi B.-S."/>
            <person name="Jung M."/>
            <person name="Ginzburg D."/>
            <person name="Zhao K."/>
            <person name="Won S.Y."/>
            <person name="Oh T.-J."/>
            <person name="Yu Y."/>
            <person name="Kim N.-H."/>
            <person name="Lee O.R."/>
            <person name="Lee T.-H."/>
            <person name="Bashyal P."/>
            <person name="Kim T.-S."/>
            <person name="Lee W.-H."/>
            <person name="Kawkins C."/>
            <person name="Kim C.-K."/>
            <person name="Kim J.S."/>
            <person name="Ahn B.O."/>
            <person name="Rhee S.Y."/>
            <person name="Sohng J.K."/>
        </authorList>
    </citation>
    <scope>NUCLEOTIDE SEQUENCE</scope>
    <source>
        <tissue evidence="4">Leaf</tissue>
    </source>
</reference>
<sequence>MTTPTPTPSSTGNSDGSTSSGSNVSNSELNYRKDPLYLHPSNTSDLYETYMYTPTDRQIWKSLEEKYGTSNRPQIHLIKKQLASLHRGNDSLASYSNKLEKLWNELQCLQPKPSGCSTCVDCECGSFKKADDIYNSNYVDQFLMGLGEEYENVVSNILLMDPIPSYNKVYAMVARVERQRSVNTSNAIEASALLARANEKQRSVADKSAGMKYEDRKKEKASRYCSHCGRTRHIIEACFKKHGYPEWFKEYKNQKGKRNSDSVNAVVDDAIAGSKQSSTDEDRKKMAEIVQEELKKLLKNKSAGEESPVHASYFADFAGNITTKCSNYFDDTGKKVRWIIDSGASSHVTGNLNFLFDAKKPRGKNTIKLPDGVNKIVELVGKVLITEGLLLENVLYVPDFKYNLISDQLTKRQLANGRMVKNLYVLDLEEKDKHNGLLAYDIGSGDDGDLWHKRLGHPSEDVLSRIITLGEIQEAQEVKVDDRSKVIQGVDFDLVSRDGECQEQEEVLSHGEEDIQQVDTTEVGESSRIEEPSSVPISDTSVIPVISTEGNQETAQNRLNKMSTSASARVVLCGWVRDENLWS</sequence>
<evidence type="ECO:0000259" key="3">
    <source>
        <dbReference type="Pfam" id="PF22936"/>
    </source>
</evidence>
<dbReference type="InterPro" id="IPR025724">
    <property type="entry name" value="GAG-pre-integrase_dom"/>
</dbReference>
<evidence type="ECO:0000313" key="5">
    <source>
        <dbReference type="Proteomes" id="UP000634136"/>
    </source>
</evidence>
<dbReference type="AlphaFoldDB" id="A0A835C5V6"/>
<organism evidence="4 5">
    <name type="scientific">Senna tora</name>
    <dbReference type="NCBI Taxonomy" id="362788"/>
    <lineage>
        <taxon>Eukaryota</taxon>
        <taxon>Viridiplantae</taxon>
        <taxon>Streptophyta</taxon>
        <taxon>Embryophyta</taxon>
        <taxon>Tracheophyta</taxon>
        <taxon>Spermatophyta</taxon>
        <taxon>Magnoliopsida</taxon>
        <taxon>eudicotyledons</taxon>
        <taxon>Gunneridae</taxon>
        <taxon>Pentapetalae</taxon>
        <taxon>rosids</taxon>
        <taxon>fabids</taxon>
        <taxon>Fabales</taxon>
        <taxon>Fabaceae</taxon>
        <taxon>Caesalpinioideae</taxon>
        <taxon>Cassia clade</taxon>
        <taxon>Senna</taxon>
    </lineage>
</organism>
<dbReference type="OrthoDB" id="1435198at2759"/>
<dbReference type="PANTHER" id="PTHR34222:SF99">
    <property type="entry name" value="PROTEIN, PUTATIVE-RELATED"/>
    <property type="match status" value="1"/>
</dbReference>
<accession>A0A835C5V6</accession>
<name>A0A835C5V6_9FABA</name>
<dbReference type="Pfam" id="PF22936">
    <property type="entry name" value="Pol_BBD"/>
    <property type="match status" value="1"/>
</dbReference>
<dbReference type="PANTHER" id="PTHR34222">
    <property type="entry name" value="GAG_PRE-INTEGRS DOMAIN-CONTAINING PROTEIN"/>
    <property type="match status" value="1"/>
</dbReference>
<protein>
    <recommendedName>
        <fullName evidence="6">GAG-pre-integrase domain-containing protein</fullName>
    </recommendedName>
</protein>
<keyword evidence="5" id="KW-1185">Reference proteome</keyword>
<evidence type="ECO:0000256" key="1">
    <source>
        <dbReference type="SAM" id="MobiDB-lite"/>
    </source>
</evidence>
<feature type="domain" description="Retrovirus-related Pol polyprotein from transposon TNT 1-94-like beta-barrel" evidence="3">
    <location>
        <begin position="338"/>
        <end position="406"/>
    </location>
</feature>
<dbReference type="InterPro" id="IPR054722">
    <property type="entry name" value="PolX-like_BBD"/>
</dbReference>
<dbReference type="Pfam" id="PF13976">
    <property type="entry name" value="gag_pre-integrs"/>
    <property type="match status" value="1"/>
</dbReference>
<comment type="caution">
    <text evidence="4">The sequence shown here is derived from an EMBL/GenBank/DDBJ whole genome shotgun (WGS) entry which is preliminary data.</text>
</comment>
<feature type="compositionally biased region" description="Low complexity" evidence="1">
    <location>
        <begin position="1"/>
        <end position="27"/>
    </location>
</feature>
<dbReference type="Proteomes" id="UP000634136">
    <property type="component" value="Unassembled WGS sequence"/>
</dbReference>